<name>V4RGI3_9CAUL</name>
<dbReference type="Pfam" id="PF02927">
    <property type="entry name" value="CelD_N"/>
    <property type="match status" value="1"/>
</dbReference>
<dbReference type="InterPro" id="IPR004197">
    <property type="entry name" value="Cellulase_Ig-like"/>
</dbReference>
<keyword evidence="5" id="KW-0624">Polysaccharide degradation</keyword>
<evidence type="ECO:0000256" key="1">
    <source>
        <dbReference type="ARBA" id="ARBA00007072"/>
    </source>
</evidence>
<dbReference type="OrthoDB" id="9808897at2"/>
<feature type="domain" description="Cellulase Ig-like" evidence="8">
    <location>
        <begin position="142"/>
        <end position="220"/>
    </location>
</feature>
<dbReference type="eggNOG" id="COG1680">
    <property type="taxonomic scope" value="Bacteria"/>
</dbReference>
<dbReference type="InterPro" id="IPR012341">
    <property type="entry name" value="6hp_glycosidase-like_sf"/>
</dbReference>
<keyword evidence="6" id="KW-0732">Signal</keyword>
<dbReference type="InterPro" id="IPR014756">
    <property type="entry name" value="Ig_E-set"/>
</dbReference>
<dbReference type="GO" id="GO:0008810">
    <property type="term" value="F:cellulase activity"/>
    <property type="evidence" value="ECO:0007669"/>
    <property type="project" value="InterPro"/>
</dbReference>
<evidence type="ECO:0000256" key="4">
    <source>
        <dbReference type="ARBA" id="ARBA00023295"/>
    </source>
</evidence>
<keyword evidence="2" id="KW-0378">Hydrolase</keyword>
<dbReference type="GO" id="GO:0000272">
    <property type="term" value="P:polysaccharide catabolic process"/>
    <property type="evidence" value="ECO:0007669"/>
    <property type="project" value="UniProtKB-KW"/>
</dbReference>
<gene>
    <name evidence="9" type="ORF">ABENE_12130</name>
</gene>
<protein>
    <submittedName>
        <fullName evidence="9">Uncharacterized protein</fullName>
    </submittedName>
</protein>
<comment type="caution">
    <text evidence="9">The sequence shown here is derived from an EMBL/GenBank/DDBJ whole genome shotgun (WGS) entry which is preliminary data.</text>
</comment>
<dbReference type="CDD" id="cd02850">
    <property type="entry name" value="E_set_Cellulase_N"/>
    <property type="match status" value="1"/>
</dbReference>
<keyword evidence="4" id="KW-0326">Glycosidase</keyword>
<evidence type="ECO:0000313" key="10">
    <source>
        <dbReference type="Proteomes" id="UP000017837"/>
    </source>
</evidence>
<dbReference type="SUPFAM" id="SSF48208">
    <property type="entry name" value="Six-hairpin glycosidases"/>
    <property type="match status" value="1"/>
</dbReference>
<evidence type="ECO:0000259" key="8">
    <source>
        <dbReference type="Pfam" id="PF02927"/>
    </source>
</evidence>
<evidence type="ECO:0000256" key="6">
    <source>
        <dbReference type="SAM" id="SignalP"/>
    </source>
</evidence>
<accession>V4RGI3</accession>
<feature type="chain" id="PRO_5004725616" evidence="6">
    <location>
        <begin position="29"/>
        <end position="657"/>
    </location>
</feature>
<dbReference type="SUPFAM" id="SSF81296">
    <property type="entry name" value="E set domains"/>
    <property type="match status" value="1"/>
</dbReference>
<dbReference type="Proteomes" id="UP000017837">
    <property type="component" value="Unassembled WGS sequence"/>
</dbReference>
<dbReference type="STRING" id="1121022.GCA_000376105_03071"/>
<evidence type="ECO:0000256" key="3">
    <source>
        <dbReference type="ARBA" id="ARBA00023277"/>
    </source>
</evidence>
<reference evidence="9 10" key="1">
    <citation type="journal article" date="2014" name="Nature">
        <title>Sequential evolution of bacterial morphology by co-option of a developmental regulator.</title>
        <authorList>
            <person name="Jiang C."/>
            <person name="Brown P.J."/>
            <person name="Ducret A."/>
            <person name="Brun Y.V."/>
        </authorList>
    </citation>
    <scope>NUCLEOTIDE SEQUENCE [LARGE SCALE GENOMIC DNA]</scope>
    <source>
        <strain evidence="9 10">DSM 16100</strain>
    </source>
</reference>
<keyword evidence="3" id="KW-0119">Carbohydrate metabolism</keyword>
<feature type="domain" description="Glycoside hydrolase family 9" evidence="7">
    <location>
        <begin position="232"/>
        <end position="652"/>
    </location>
</feature>
<dbReference type="Gene3D" id="2.60.40.10">
    <property type="entry name" value="Immunoglobulins"/>
    <property type="match status" value="1"/>
</dbReference>
<evidence type="ECO:0000256" key="2">
    <source>
        <dbReference type="ARBA" id="ARBA00022801"/>
    </source>
</evidence>
<dbReference type="InterPro" id="IPR008928">
    <property type="entry name" value="6-hairpin_glycosidase_sf"/>
</dbReference>
<evidence type="ECO:0000259" key="7">
    <source>
        <dbReference type="Pfam" id="PF00759"/>
    </source>
</evidence>
<dbReference type="InterPro" id="IPR013783">
    <property type="entry name" value="Ig-like_fold"/>
</dbReference>
<dbReference type="PANTHER" id="PTHR22298">
    <property type="entry name" value="ENDO-1,4-BETA-GLUCANASE"/>
    <property type="match status" value="1"/>
</dbReference>
<keyword evidence="10" id="KW-1185">Reference proteome</keyword>
<feature type="signal peptide" evidence="6">
    <location>
        <begin position="1"/>
        <end position="28"/>
    </location>
</feature>
<organism evidence="9 10">
    <name type="scientific">Asticcacaulis benevestitus DSM 16100 = ATCC BAA-896</name>
    <dbReference type="NCBI Taxonomy" id="1121022"/>
    <lineage>
        <taxon>Bacteria</taxon>
        <taxon>Pseudomonadati</taxon>
        <taxon>Pseudomonadota</taxon>
        <taxon>Alphaproteobacteria</taxon>
        <taxon>Caulobacterales</taxon>
        <taxon>Caulobacteraceae</taxon>
        <taxon>Asticcacaulis</taxon>
    </lineage>
</organism>
<sequence length="657" mass="70509">MTSTQTRRAHLASLVSAIGLGAATQSRAADPRFDGTWTGILQAGNLRLTLQLVIAGDVVTLISVDQGRASIAATEVAIIGGTIRLGFPALDATFEGHLRDDSHIDGVFTQGQSATIGFVRGEIAEAPEPVTSDANPIIPTPKLNQIGFTPKATKQFAVTIQRDQPLKTFDVVDETGKVVFSAKPLGRVFDLRQSAGETGMCGDFSSLTRPGRYRVRTGSELSHAFVIGDGVYRDVLRDAARCFHLIRANVDIDDARTGVKHKAGHASDAAVLVDGKTRDLSGGWYNAGDFGKYTHMHALSVSHMLRLYELHPETAKLTLDVPVLYDGLPDLLQTARWGLDWLLRMQNTDGSVLHKVDSQPVLTWGKLPADDNAPRAAMAPSSIDAGVFTGVMAQAARAFATQEPVFAATCKTAALKAWQWLSQHPHADHNDTYYLDPDASQETLWARCEIAVLQDTDIGKIILPDISVLPFYWPSPQVLGIMSLALRGHAQAKAMIVAGSRQIKTRTEGDAYGFSASAQNYSWGSNEMALNEAVVCLYADHLEPDAGLKPVAQRLFDYVLGRNSLDHSFVTGHGARPTQRPFHWICNMENVAIPGWASGGANGQAAGADALLQAAIARGTPPAKCFVDACQNEGSYASNEGETSENAALVFVAGMLG</sequence>
<dbReference type="eggNOG" id="COG3291">
    <property type="taxonomic scope" value="Bacteria"/>
</dbReference>
<dbReference type="PATRIC" id="fig|1121022.4.peg.2458"/>
<dbReference type="InterPro" id="IPR001701">
    <property type="entry name" value="Glyco_hydro_9"/>
</dbReference>
<dbReference type="Gene3D" id="1.50.10.10">
    <property type="match status" value="1"/>
</dbReference>
<dbReference type="Pfam" id="PF00759">
    <property type="entry name" value="Glyco_hydro_9"/>
    <property type="match status" value="1"/>
</dbReference>
<evidence type="ECO:0000256" key="5">
    <source>
        <dbReference type="ARBA" id="ARBA00023326"/>
    </source>
</evidence>
<proteinExistence type="inferred from homology"/>
<dbReference type="AlphaFoldDB" id="V4RGI3"/>
<evidence type="ECO:0000313" key="9">
    <source>
        <dbReference type="EMBL" id="ESQ90463.1"/>
    </source>
</evidence>
<comment type="similarity">
    <text evidence="1">Belongs to the glycosyl hydrolase 9 (cellulase E) family.</text>
</comment>
<dbReference type="EMBL" id="AWGB01000023">
    <property type="protein sequence ID" value="ESQ90463.1"/>
    <property type="molecule type" value="Genomic_DNA"/>
</dbReference>